<reference evidence="4" key="1">
    <citation type="submission" date="2018-05" db="EMBL/GenBank/DDBJ databases">
        <authorList>
            <person name="Strepis N."/>
        </authorList>
    </citation>
    <scope>NUCLEOTIDE SEQUENCE [LARGE SCALE GENOMIC DNA]</scope>
</reference>
<dbReference type="InterPro" id="IPR007060">
    <property type="entry name" value="FtsL/DivIC"/>
</dbReference>
<keyword evidence="2" id="KW-0812">Transmembrane</keyword>
<dbReference type="EMBL" id="UNRR01000007">
    <property type="protein sequence ID" value="SYZ77566.1"/>
    <property type="molecule type" value="Genomic_DNA"/>
</dbReference>
<protein>
    <submittedName>
        <fullName evidence="3">Septum formation initiator ftsl/divic</fullName>
    </submittedName>
</protein>
<keyword evidence="1" id="KW-0175">Coiled coil</keyword>
<dbReference type="AlphaFoldDB" id="A0A383TC95"/>
<feature type="transmembrane region" description="Helical" evidence="2">
    <location>
        <begin position="53"/>
        <end position="72"/>
    </location>
</feature>
<evidence type="ECO:0000313" key="3">
    <source>
        <dbReference type="EMBL" id="SYZ77566.1"/>
    </source>
</evidence>
<evidence type="ECO:0000256" key="1">
    <source>
        <dbReference type="SAM" id="Coils"/>
    </source>
</evidence>
<keyword evidence="2" id="KW-0472">Membrane</keyword>
<dbReference type="Pfam" id="PF04977">
    <property type="entry name" value="DivIC"/>
    <property type="match status" value="1"/>
</dbReference>
<accession>A0A383TC95</accession>
<feature type="coiled-coil region" evidence="1">
    <location>
        <begin position="78"/>
        <end position="112"/>
    </location>
</feature>
<dbReference type="PANTHER" id="PTHR40027">
    <property type="entry name" value="CELL DIVISION PROTEIN DIVIC"/>
    <property type="match status" value="1"/>
</dbReference>
<dbReference type="PANTHER" id="PTHR40027:SF1">
    <property type="entry name" value="CELL DIVISION PROTEIN DIVIC"/>
    <property type="match status" value="1"/>
</dbReference>
<evidence type="ECO:0000313" key="4">
    <source>
        <dbReference type="Proteomes" id="UP000262072"/>
    </source>
</evidence>
<dbReference type="InterPro" id="IPR039076">
    <property type="entry name" value="DivIC"/>
</dbReference>
<dbReference type="Proteomes" id="UP000262072">
    <property type="component" value="Unassembled WGS sequence"/>
</dbReference>
<sequence length="155" mass="17814">MGVEVFKEAIRVNEKTKKKIADNVTVMQNDFTKAQHSQKRIFQRAKKAHMRRLSLIFFFGAALIVPCLWKTVGNWLEIRNLDAAIALAQTEKKQAEDENTQLTYEVKLLQDDEYIAKLARGKYYLSKDGEIIFSLPEDNQTKMAEKQENAADSDS</sequence>
<dbReference type="GO" id="GO:0051301">
    <property type="term" value="P:cell division"/>
    <property type="evidence" value="ECO:0007669"/>
    <property type="project" value="InterPro"/>
</dbReference>
<evidence type="ECO:0000256" key="2">
    <source>
        <dbReference type="SAM" id="Phobius"/>
    </source>
</evidence>
<name>A0A383TC95_9LACT</name>
<gene>
    <name evidence="3" type="ORF">TART1_0335</name>
</gene>
<keyword evidence="2" id="KW-1133">Transmembrane helix</keyword>
<organism evidence="3 4">
    <name type="scientific">Trichococcus shcherbakoviae</name>
    <dbReference type="NCBI Taxonomy" id="2094020"/>
    <lineage>
        <taxon>Bacteria</taxon>
        <taxon>Bacillati</taxon>
        <taxon>Bacillota</taxon>
        <taxon>Bacilli</taxon>
        <taxon>Lactobacillales</taxon>
        <taxon>Carnobacteriaceae</taxon>
        <taxon>Trichococcus</taxon>
    </lineage>
</organism>
<proteinExistence type="predicted"/>